<dbReference type="PANTHER" id="PTHR43775:SF23">
    <property type="entry name" value="FATTY ACID SYNTHASE 3"/>
    <property type="match status" value="1"/>
</dbReference>
<organism evidence="2 3">
    <name type="scientific">Zophobas morio</name>
    <dbReference type="NCBI Taxonomy" id="2755281"/>
    <lineage>
        <taxon>Eukaryota</taxon>
        <taxon>Metazoa</taxon>
        <taxon>Ecdysozoa</taxon>
        <taxon>Arthropoda</taxon>
        <taxon>Hexapoda</taxon>
        <taxon>Insecta</taxon>
        <taxon>Pterygota</taxon>
        <taxon>Neoptera</taxon>
        <taxon>Endopterygota</taxon>
        <taxon>Coleoptera</taxon>
        <taxon>Polyphaga</taxon>
        <taxon>Cucujiformia</taxon>
        <taxon>Tenebrionidae</taxon>
        <taxon>Zophobas</taxon>
    </lineage>
</organism>
<dbReference type="GO" id="GO:0006633">
    <property type="term" value="P:fatty acid biosynthetic process"/>
    <property type="evidence" value="ECO:0007669"/>
    <property type="project" value="TreeGrafter"/>
</dbReference>
<keyword evidence="3" id="KW-1185">Reference proteome</keyword>
<evidence type="ECO:0000313" key="2">
    <source>
        <dbReference type="EMBL" id="KAJ3652414.1"/>
    </source>
</evidence>
<dbReference type="Pfam" id="PF16197">
    <property type="entry name" value="KAsynt_C_assoc"/>
    <property type="match status" value="1"/>
</dbReference>
<evidence type="ECO:0000259" key="1">
    <source>
        <dbReference type="SMART" id="SM00825"/>
    </source>
</evidence>
<reference evidence="2" key="1">
    <citation type="journal article" date="2023" name="G3 (Bethesda)">
        <title>Whole genome assemblies of Zophobas morio and Tenebrio molitor.</title>
        <authorList>
            <person name="Kaur S."/>
            <person name="Stinson S.A."/>
            <person name="diCenzo G.C."/>
        </authorList>
    </citation>
    <scope>NUCLEOTIDE SEQUENCE</scope>
    <source>
        <strain evidence="2">QUZm001</strain>
    </source>
</reference>
<dbReference type="GO" id="GO:0004312">
    <property type="term" value="F:fatty acid synthase activity"/>
    <property type="evidence" value="ECO:0007669"/>
    <property type="project" value="TreeGrafter"/>
</dbReference>
<evidence type="ECO:0000313" key="3">
    <source>
        <dbReference type="Proteomes" id="UP001168821"/>
    </source>
</evidence>
<dbReference type="Gene3D" id="3.40.47.10">
    <property type="match status" value="2"/>
</dbReference>
<sequence length="350" mass="39503">MVVGCPLRQPVKKWSYLECLVVSRNLIMSTSFGTTCSTKRRWLLKRWKINHPDLPKRSAHINNINKLDAGYFGLHYRQADNCDPVLKVLMETVIEAIMDAGVNPLELKGSKTGVFISFSNSDVENIAFTETTELLVGSVKSNIGHAEPVSGLCSIVKVLIAMETGFIPANFNLKTIRRGLKGIEHNRIKFVTEATELLKDDAIVGVNNFGFGGNNSHVILQRFKKHKIDFGLTKHEVLRLICVSGRSNEAVLKILGDVSNKNFDEEYIGLLHQLYKINHPNHLYRGHAVVSKRGVVSMTSKLLPSHRPHLHVFFGRFVINYRSLASYLKKCSIFEYIKTRYVKVLFAVPN</sequence>
<dbReference type="InterPro" id="IPR020841">
    <property type="entry name" value="PKS_Beta-ketoAc_synthase_dom"/>
</dbReference>
<dbReference type="InterPro" id="IPR014030">
    <property type="entry name" value="Ketoacyl_synth_N"/>
</dbReference>
<gene>
    <name evidence="2" type="ORF">Zmor_018382</name>
</gene>
<dbReference type="InterPro" id="IPR016039">
    <property type="entry name" value="Thiolase-like"/>
</dbReference>
<dbReference type="Pfam" id="PF00109">
    <property type="entry name" value="ketoacyl-synt"/>
    <property type="match status" value="1"/>
</dbReference>
<name>A0AA38IC77_9CUCU</name>
<dbReference type="SMART" id="SM00825">
    <property type="entry name" value="PKS_KS"/>
    <property type="match status" value="1"/>
</dbReference>
<dbReference type="InterPro" id="IPR032821">
    <property type="entry name" value="PKS_assoc"/>
</dbReference>
<dbReference type="SUPFAM" id="SSF53901">
    <property type="entry name" value="Thiolase-like"/>
    <property type="match status" value="2"/>
</dbReference>
<comment type="caution">
    <text evidence="2">The sequence shown here is derived from an EMBL/GenBank/DDBJ whole genome shotgun (WGS) entry which is preliminary data.</text>
</comment>
<accession>A0AA38IC77</accession>
<dbReference type="AlphaFoldDB" id="A0AA38IC77"/>
<proteinExistence type="predicted"/>
<dbReference type="Proteomes" id="UP001168821">
    <property type="component" value="Unassembled WGS sequence"/>
</dbReference>
<dbReference type="PANTHER" id="PTHR43775">
    <property type="entry name" value="FATTY ACID SYNTHASE"/>
    <property type="match status" value="1"/>
</dbReference>
<dbReference type="EMBL" id="JALNTZ010000005">
    <property type="protein sequence ID" value="KAJ3652414.1"/>
    <property type="molecule type" value="Genomic_DNA"/>
</dbReference>
<dbReference type="Gene3D" id="3.30.70.3290">
    <property type="match status" value="1"/>
</dbReference>
<dbReference type="InterPro" id="IPR050091">
    <property type="entry name" value="PKS_NRPS_Biosynth_Enz"/>
</dbReference>
<feature type="domain" description="Ketosynthase family 3 (KS3)" evidence="1">
    <location>
        <begin position="33"/>
        <end position="225"/>
    </location>
</feature>
<protein>
    <recommendedName>
        <fullName evidence="1">Ketosynthase family 3 (KS3) domain-containing protein</fullName>
    </recommendedName>
</protein>